<evidence type="ECO:0000256" key="10">
    <source>
        <dbReference type="RuleBase" id="RU003756"/>
    </source>
</evidence>
<keyword evidence="4 10" id="KW-0227">DNA damage</keyword>
<reference evidence="13 14" key="1">
    <citation type="submission" date="2019-03" db="EMBL/GenBank/DDBJ databases">
        <title>The complete genome sequence of Neokomagataea sp. Jb2 NBRC113641.</title>
        <authorList>
            <person name="Chua K.-O."/>
            <person name="Chan K.-G."/>
            <person name="See-Too W.-S."/>
        </authorList>
    </citation>
    <scope>NUCLEOTIDE SEQUENCE [LARGE SCALE GENOMIC DNA]</scope>
    <source>
        <strain evidence="13 14">Jb2</strain>
    </source>
</reference>
<dbReference type="InterPro" id="IPR005748">
    <property type="entry name" value="DNA_mismatch_repair_MutS"/>
</dbReference>
<dbReference type="InterPro" id="IPR036187">
    <property type="entry name" value="DNA_mismatch_repair_MutS_sf"/>
</dbReference>
<dbReference type="GO" id="GO:0005524">
    <property type="term" value="F:ATP binding"/>
    <property type="evidence" value="ECO:0007669"/>
    <property type="project" value="UniProtKB-UniRule"/>
</dbReference>
<dbReference type="Gene3D" id="3.30.420.110">
    <property type="entry name" value="MutS, connector domain"/>
    <property type="match status" value="1"/>
</dbReference>
<dbReference type="SUPFAM" id="SSF52540">
    <property type="entry name" value="P-loop containing nucleoside triphosphate hydrolases"/>
    <property type="match status" value="1"/>
</dbReference>
<dbReference type="SUPFAM" id="SSF53150">
    <property type="entry name" value="DNA repair protein MutS, domain II"/>
    <property type="match status" value="1"/>
</dbReference>
<dbReference type="Pfam" id="PF05192">
    <property type="entry name" value="MutS_III"/>
    <property type="match status" value="1"/>
</dbReference>
<dbReference type="SMART" id="SM00533">
    <property type="entry name" value="MUTSd"/>
    <property type="match status" value="1"/>
</dbReference>
<proteinExistence type="inferred from homology"/>
<dbReference type="PANTHER" id="PTHR11361">
    <property type="entry name" value="DNA MISMATCH REPAIR PROTEIN MUTS FAMILY MEMBER"/>
    <property type="match status" value="1"/>
</dbReference>
<dbReference type="InterPro" id="IPR007696">
    <property type="entry name" value="DNA_mismatch_repair_MutS_core"/>
</dbReference>
<dbReference type="Pfam" id="PF01624">
    <property type="entry name" value="MutS_I"/>
    <property type="match status" value="1"/>
</dbReference>
<evidence type="ECO:0000259" key="12">
    <source>
        <dbReference type="PROSITE" id="PS00486"/>
    </source>
</evidence>
<dbReference type="NCBIfam" id="TIGR01070">
    <property type="entry name" value="mutS1"/>
    <property type="match status" value="1"/>
</dbReference>
<keyword evidence="7 10" id="KW-0234">DNA repair</keyword>
<feature type="region of interest" description="Disordered" evidence="11">
    <location>
        <begin position="838"/>
        <end position="858"/>
    </location>
</feature>
<dbReference type="Gene3D" id="6.10.140.430">
    <property type="match status" value="1"/>
</dbReference>
<comment type="function">
    <text evidence="8">This protein is involved in the repair of mismatches in DNA. It is possible that it carries out the mismatch recognition step. This protein has a weak ATPase activity.</text>
</comment>
<dbReference type="Gene3D" id="1.10.1420.10">
    <property type="match status" value="2"/>
</dbReference>
<evidence type="ECO:0000313" key="13">
    <source>
        <dbReference type="EMBL" id="TPW36114.1"/>
    </source>
</evidence>
<dbReference type="Proteomes" id="UP000315037">
    <property type="component" value="Unassembled WGS sequence"/>
</dbReference>
<dbReference type="InterPro" id="IPR045076">
    <property type="entry name" value="MutS"/>
</dbReference>
<dbReference type="Gene3D" id="3.40.1170.10">
    <property type="entry name" value="DNA repair protein MutS, domain I"/>
    <property type="match status" value="1"/>
</dbReference>
<dbReference type="InterPro" id="IPR000432">
    <property type="entry name" value="DNA_mismatch_repair_MutS_C"/>
</dbReference>
<sequence length="900" mass="97606">MAVPSPENASPAMAQWFTLKAQEPDALLFFRMGDFYELFFGDAQAASMALDIALTKRGTHNGEPIPMCGVPMGAAQTYLSRLIKRGFRVAVAEQLEQPRKGQKGPLKREIIRLVTPGTLTEDELLEAGRANFLLALAQAGRRRNCVGAAWVDVSTGHVETLSLPRTELAELLARLDPSEILLDPALETKDLPLRPGAATIRAPARLTPERARTRMAAAYKVAQLDALGEFSDEEATACALLLDYVRRSQAGQLPRLQRPLPTGQAGVMGLDPATRQSLEILQARDGTETHTLLSTVAHTVTAAGTRLLARWLSTPSTDPALITARQDAWSWLGSEARSQAGLAQDLRQLLRGVPDCARALGRISTGRALPRDLAAVRDTLHLADLLTEKLAAYRNSAMPGAIRQLGAALYGRADSLLERLTAALAPTLPARLEDGGVIAAGFDPELDRLRSLRDDSRRVIARLQAELVGKYSINTLRIRHHSQLGYVIEVPASHGARLKERPELHYRQGTASLARFSSEALSQLDRTIAEASEQAATLERHLFETLAGHVLDTPALDEITAALAELDVYLACEKLAASGRWCRPKVTEDTRFTLRACRHPVVEAALERQGGERFMPNSCALPPAHYVMLLTGPNMAGKSTFLRQTALAVILAQAGFPVPAEEAEIGVVDRLFSRVGAADDLARGRSTFMVEMTETAAILNQAGPRSLVVVDEIGRGTSTLDGLSIAWATLEALHSQLGARTIFATHFHELGALLGRLPHLTAATMSVREWEGEVVFQHEVKPGLAGRSWGLHVARLAGLPAAVLKRARRLLAHFEQERGGAGAVGVQPLPLFTAGLQAEPHLPDAPSPQAAPEDPRHEILEDFLADLDPDCLTPRQAHEALYRLQERLKGHLGNSPERNS</sequence>
<dbReference type="Pfam" id="PF05190">
    <property type="entry name" value="MutS_IV"/>
    <property type="match status" value="1"/>
</dbReference>
<comment type="similarity">
    <text evidence="1 10">Belongs to the DNA mismatch repair MutS family.</text>
</comment>
<dbReference type="Pfam" id="PF05188">
    <property type="entry name" value="MutS_II"/>
    <property type="match status" value="1"/>
</dbReference>
<keyword evidence="6 10" id="KW-0238">DNA-binding</keyword>
<dbReference type="SUPFAM" id="SSF48334">
    <property type="entry name" value="DNA repair protein MutS, domain III"/>
    <property type="match status" value="1"/>
</dbReference>
<dbReference type="PIRSF" id="PIRSF037677">
    <property type="entry name" value="DNA_mis_repair_Msh6"/>
    <property type="match status" value="1"/>
</dbReference>
<evidence type="ECO:0000256" key="2">
    <source>
        <dbReference type="ARBA" id="ARBA00021982"/>
    </source>
</evidence>
<dbReference type="Pfam" id="PF00488">
    <property type="entry name" value="MutS_V"/>
    <property type="match status" value="1"/>
</dbReference>
<dbReference type="PROSITE" id="PS00486">
    <property type="entry name" value="DNA_MISMATCH_REPAIR_2"/>
    <property type="match status" value="1"/>
</dbReference>
<evidence type="ECO:0000256" key="4">
    <source>
        <dbReference type="ARBA" id="ARBA00022763"/>
    </source>
</evidence>
<comment type="caution">
    <text evidence="13">The sequence shown here is derived from an EMBL/GenBank/DDBJ whole genome shotgun (WGS) entry which is preliminary data.</text>
</comment>
<dbReference type="InterPro" id="IPR007860">
    <property type="entry name" value="DNA_mmatch_repair_MutS_con_dom"/>
</dbReference>
<dbReference type="InterPro" id="IPR007695">
    <property type="entry name" value="DNA_mismatch_repair_MutS-lik_N"/>
</dbReference>
<feature type="domain" description="DNA mismatch repair proteins mutS family" evidence="12">
    <location>
        <begin position="706"/>
        <end position="722"/>
    </location>
</feature>
<accession>A0A506URZ2</accession>
<keyword evidence="14" id="KW-1185">Reference proteome</keyword>
<gene>
    <name evidence="13" type="primary">mutS</name>
    <name evidence="13" type="ORF">E3202_00345</name>
</gene>
<evidence type="ECO:0000256" key="9">
    <source>
        <dbReference type="NCBIfam" id="TIGR01070"/>
    </source>
</evidence>
<evidence type="ECO:0000256" key="1">
    <source>
        <dbReference type="ARBA" id="ARBA00006271"/>
    </source>
</evidence>
<evidence type="ECO:0000256" key="3">
    <source>
        <dbReference type="ARBA" id="ARBA00022741"/>
    </source>
</evidence>
<evidence type="ECO:0000256" key="11">
    <source>
        <dbReference type="SAM" id="MobiDB-lite"/>
    </source>
</evidence>
<dbReference type="InterPro" id="IPR016151">
    <property type="entry name" value="DNA_mismatch_repair_MutS_N"/>
</dbReference>
<dbReference type="GO" id="GO:0030983">
    <property type="term" value="F:mismatched DNA binding"/>
    <property type="evidence" value="ECO:0007669"/>
    <property type="project" value="InterPro"/>
</dbReference>
<evidence type="ECO:0000313" key="14">
    <source>
        <dbReference type="Proteomes" id="UP000315037"/>
    </source>
</evidence>
<dbReference type="InterPro" id="IPR017261">
    <property type="entry name" value="DNA_mismatch_repair_MutS/MSH"/>
</dbReference>
<dbReference type="GO" id="GO:0140664">
    <property type="term" value="F:ATP-dependent DNA damage sensor activity"/>
    <property type="evidence" value="ECO:0007669"/>
    <property type="project" value="InterPro"/>
</dbReference>
<dbReference type="GO" id="GO:0005829">
    <property type="term" value="C:cytosol"/>
    <property type="evidence" value="ECO:0007669"/>
    <property type="project" value="TreeGrafter"/>
</dbReference>
<dbReference type="FunFam" id="3.40.1170.10:FF:000001">
    <property type="entry name" value="DNA mismatch repair protein MutS"/>
    <property type="match status" value="1"/>
</dbReference>
<dbReference type="AlphaFoldDB" id="A0A506URZ2"/>
<evidence type="ECO:0000256" key="7">
    <source>
        <dbReference type="ARBA" id="ARBA00023204"/>
    </source>
</evidence>
<dbReference type="GO" id="GO:0006298">
    <property type="term" value="P:mismatch repair"/>
    <property type="evidence" value="ECO:0007669"/>
    <property type="project" value="UniProtKB-UniRule"/>
</dbReference>
<dbReference type="InterPro" id="IPR036678">
    <property type="entry name" value="MutS_con_dom_sf"/>
</dbReference>
<dbReference type="InterPro" id="IPR007861">
    <property type="entry name" value="DNA_mismatch_repair_MutS_clamp"/>
</dbReference>
<name>A0A506URZ2_9PROT</name>
<organism evidence="13 14">
    <name type="scientific">Oecophyllibacter saccharovorans</name>
    <dbReference type="NCBI Taxonomy" id="2558360"/>
    <lineage>
        <taxon>Bacteria</taxon>
        <taxon>Pseudomonadati</taxon>
        <taxon>Pseudomonadota</taxon>
        <taxon>Alphaproteobacteria</taxon>
        <taxon>Acetobacterales</taxon>
        <taxon>Acetobacteraceae</taxon>
        <taxon>Oecophyllibacter</taxon>
    </lineage>
</organism>
<dbReference type="NCBIfam" id="NF003810">
    <property type="entry name" value="PRK05399.1"/>
    <property type="match status" value="1"/>
</dbReference>
<evidence type="ECO:0000256" key="8">
    <source>
        <dbReference type="ARBA" id="ARBA00024647"/>
    </source>
</evidence>
<keyword evidence="3 10" id="KW-0547">Nucleotide-binding</keyword>
<keyword evidence="5" id="KW-0067">ATP-binding</keyword>
<dbReference type="Gene3D" id="3.40.50.300">
    <property type="entry name" value="P-loop containing nucleotide triphosphate hydrolases"/>
    <property type="match status" value="1"/>
</dbReference>
<protein>
    <recommendedName>
        <fullName evidence="2 9">DNA mismatch repair protein MutS</fullName>
    </recommendedName>
</protein>
<evidence type="ECO:0000256" key="5">
    <source>
        <dbReference type="ARBA" id="ARBA00022840"/>
    </source>
</evidence>
<dbReference type="PANTHER" id="PTHR11361:SF34">
    <property type="entry name" value="DNA MISMATCH REPAIR PROTEIN MSH1, MITOCHONDRIAL"/>
    <property type="match status" value="1"/>
</dbReference>
<dbReference type="SUPFAM" id="SSF55271">
    <property type="entry name" value="DNA repair protein MutS, domain I"/>
    <property type="match status" value="1"/>
</dbReference>
<dbReference type="SMART" id="SM00534">
    <property type="entry name" value="MUTSac"/>
    <property type="match status" value="1"/>
</dbReference>
<dbReference type="EMBL" id="SORZ01000001">
    <property type="protein sequence ID" value="TPW36114.1"/>
    <property type="molecule type" value="Genomic_DNA"/>
</dbReference>
<evidence type="ECO:0000256" key="6">
    <source>
        <dbReference type="ARBA" id="ARBA00023125"/>
    </source>
</evidence>
<dbReference type="InterPro" id="IPR027417">
    <property type="entry name" value="P-loop_NTPase"/>
</dbReference>
<dbReference type="RefSeq" id="WP_165600449.1">
    <property type="nucleotide sequence ID" value="NZ_SORZ01000001.1"/>
</dbReference>